<dbReference type="Pfam" id="PF08669">
    <property type="entry name" value="GCV_T_C"/>
    <property type="match status" value="1"/>
</dbReference>
<dbReference type="Pfam" id="PF01571">
    <property type="entry name" value="GCV_T"/>
    <property type="match status" value="1"/>
</dbReference>
<dbReference type="PANTHER" id="PTHR43757:SF2">
    <property type="entry name" value="AMINOMETHYLTRANSFERASE, MITOCHONDRIAL"/>
    <property type="match status" value="1"/>
</dbReference>
<gene>
    <name evidence="5" type="ORF">LP43_1403</name>
</gene>
<name>A0A0A0BEE7_9GAMM</name>
<proteinExistence type="predicted"/>
<dbReference type="AlphaFoldDB" id="A0A0A0BEE7"/>
<dbReference type="SUPFAM" id="SSF101790">
    <property type="entry name" value="Aminomethyltransferase beta-barrel domain"/>
    <property type="match status" value="1"/>
</dbReference>
<keyword evidence="5" id="KW-0808">Transferase</keyword>
<dbReference type="RefSeq" id="WP_008290090.1">
    <property type="nucleotide sequence ID" value="NZ_JRQD01000003.1"/>
</dbReference>
<keyword evidence="1" id="KW-0032">Aminotransferase</keyword>
<evidence type="ECO:0000259" key="3">
    <source>
        <dbReference type="Pfam" id="PF01571"/>
    </source>
</evidence>
<dbReference type="GO" id="GO:0008168">
    <property type="term" value="F:methyltransferase activity"/>
    <property type="evidence" value="ECO:0007669"/>
    <property type="project" value="UniProtKB-KW"/>
</dbReference>
<feature type="domain" description="GCVT N-terminal" evidence="3">
    <location>
        <begin position="37"/>
        <end position="277"/>
    </location>
</feature>
<dbReference type="InterPro" id="IPR028896">
    <property type="entry name" value="GcvT/YgfZ/DmdA"/>
</dbReference>
<dbReference type="GO" id="GO:0032259">
    <property type="term" value="P:methylation"/>
    <property type="evidence" value="ECO:0007669"/>
    <property type="project" value="UniProtKB-KW"/>
</dbReference>
<dbReference type="PIRSF" id="PIRSF006487">
    <property type="entry name" value="GcvT"/>
    <property type="match status" value="1"/>
</dbReference>
<keyword evidence="5" id="KW-0489">Methyltransferase</keyword>
<dbReference type="Gene3D" id="3.30.1360.120">
    <property type="entry name" value="Probable tRNA modification gtpase trme, domain 1"/>
    <property type="match status" value="1"/>
</dbReference>
<organism evidence="5 6">
    <name type="scientific">Methylophaga thiooxydans</name>
    <dbReference type="NCBI Taxonomy" id="392484"/>
    <lineage>
        <taxon>Bacteria</taxon>
        <taxon>Pseudomonadati</taxon>
        <taxon>Pseudomonadota</taxon>
        <taxon>Gammaproteobacteria</taxon>
        <taxon>Thiotrichales</taxon>
        <taxon>Piscirickettsiaceae</taxon>
        <taxon>Methylophaga</taxon>
    </lineage>
</organism>
<dbReference type="SUPFAM" id="SSF103025">
    <property type="entry name" value="Folate-binding domain"/>
    <property type="match status" value="1"/>
</dbReference>
<protein>
    <submittedName>
        <fullName evidence="5">Aminomethyltransferase</fullName>
    </submittedName>
</protein>
<dbReference type="EMBL" id="JRQD01000003">
    <property type="protein sequence ID" value="KGM06908.1"/>
    <property type="molecule type" value="Genomic_DNA"/>
</dbReference>
<evidence type="ECO:0000256" key="2">
    <source>
        <dbReference type="PIRSR" id="PIRSR006487-1"/>
    </source>
</evidence>
<accession>A0A0A0BEE7</accession>
<evidence type="ECO:0000313" key="5">
    <source>
        <dbReference type="EMBL" id="KGM06908.1"/>
    </source>
</evidence>
<sequence length="383" mass="42025">MSNSTQTISEPESAVTRNSVLNIRHKELGSKLDGDTWNGMPIPWSYHTDVNDEVVAVRTRAGLYDVSALNIVNVTGPSALKVLDQLVAIDVTELEPGTSRLAAEVNEAGALVDDIMVICDAKDTYRLSHGSGATQDTLARLAEGHDVQIAQDYDVHILSLQGPKSVDILDPVVDVDLKTLPYFKHVETTLFGCEVVISRGGYSGERGYEVYCSANDAVHLWDSILEKGHRYGAIPASWDSLDLTRVEAALLFFPYDMPEGDTTPWEVNMGWCIDLNKKGDYIGKQALTNLKGRERFKQAGLVCQSSEAVEIGAKIIKDGKEIGEVTSAIFSQYLMKSIAMVHIKPEFSQLGNQVVVTGATPVKAQVVKTPFYDPMRLRTHPDQ</sequence>
<dbReference type="PANTHER" id="PTHR43757">
    <property type="entry name" value="AMINOMETHYLTRANSFERASE"/>
    <property type="match status" value="1"/>
</dbReference>
<evidence type="ECO:0000256" key="1">
    <source>
        <dbReference type="ARBA" id="ARBA00022576"/>
    </source>
</evidence>
<dbReference type="Proteomes" id="UP000029999">
    <property type="component" value="Unassembled WGS sequence"/>
</dbReference>
<comment type="caution">
    <text evidence="5">The sequence shown here is derived from an EMBL/GenBank/DDBJ whole genome shotgun (WGS) entry which is preliminary data.</text>
</comment>
<dbReference type="GO" id="GO:0008483">
    <property type="term" value="F:transaminase activity"/>
    <property type="evidence" value="ECO:0007669"/>
    <property type="project" value="UniProtKB-KW"/>
</dbReference>
<dbReference type="InterPro" id="IPR027266">
    <property type="entry name" value="TrmE/GcvT-like"/>
</dbReference>
<evidence type="ECO:0000313" key="6">
    <source>
        <dbReference type="Proteomes" id="UP000029999"/>
    </source>
</evidence>
<dbReference type="InterPro" id="IPR029043">
    <property type="entry name" value="GcvT/YgfZ_C"/>
</dbReference>
<dbReference type="InterPro" id="IPR013977">
    <property type="entry name" value="GcvT_C"/>
</dbReference>
<dbReference type="InterPro" id="IPR006222">
    <property type="entry name" value="GCVT_N"/>
</dbReference>
<feature type="domain" description="Aminomethyltransferase C-terminal" evidence="4">
    <location>
        <begin position="298"/>
        <end position="373"/>
    </location>
</feature>
<dbReference type="STRING" id="392484.LP43_1403"/>
<reference evidence="5 6" key="1">
    <citation type="submission" date="2014-09" db="EMBL/GenBank/DDBJ databases">
        <authorList>
            <person name="Grob C."/>
            <person name="Taubert M."/>
            <person name="Howat A.M."/>
            <person name="Burns O.J."/>
            <person name="Dixon J.L."/>
            <person name="Chen Y."/>
            <person name="Murrell J.C."/>
        </authorList>
    </citation>
    <scope>NUCLEOTIDE SEQUENCE [LARGE SCALE GENOMIC DNA]</scope>
    <source>
        <strain evidence="5">L4</strain>
    </source>
</reference>
<evidence type="ECO:0000259" key="4">
    <source>
        <dbReference type="Pfam" id="PF08669"/>
    </source>
</evidence>
<feature type="binding site" evidence="2">
    <location>
        <position position="209"/>
    </location>
    <ligand>
        <name>substrate</name>
    </ligand>
</feature>